<dbReference type="InterPro" id="IPR036527">
    <property type="entry name" value="SCP2_sterol-bd_dom_sf"/>
</dbReference>
<dbReference type="InterPro" id="IPR051554">
    <property type="entry name" value="Acetyltransferase_Eis"/>
</dbReference>
<dbReference type="Gene3D" id="3.30.1050.10">
    <property type="entry name" value="SCP2 sterol-binding domain"/>
    <property type="match status" value="1"/>
</dbReference>
<evidence type="ECO:0000259" key="1">
    <source>
        <dbReference type="PROSITE" id="PS51186"/>
    </source>
</evidence>
<dbReference type="AlphaFoldDB" id="A0A6B0SHG7"/>
<organism evidence="2 3">
    <name type="scientific">Halobacterium bonnevillei</name>
    <dbReference type="NCBI Taxonomy" id="2692200"/>
    <lineage>
        <taxon>Archaea</taxon>
        <taxon>Methanobacteriati</taxon>
        <taxon>Methanobacteriota</taxon>
        <taxon>Stenosarchaea group</taxon>
        <taxon>Halobacteria</taxon>
        <taxon>Halobacteriales</taxon>
        <taxon>Halobacteriaceae</taxon>
        <taxon>Halobacterium</taxon>
    </lineage>
</organism>
<accession>A0A6B0SHG7</accession>
<dbReference type="EMBL" id="WUUU01000085">
    <property type="protein sequence ID" value="MXR21125.1"/>
    <property type="molecule type" value="Genomic_DNA"/>
</dbReference>
<dbReference type="Proteomes" id="UP000471521">
    <property type="component" value="Unassembled WGS sequence"/>
</dbReference>
<dbReference type="PANTHER" id="PTHR37817:SF1">
    <property type="entry name" value="N-ACETYLTRANSFERASE EIS"/>
    <property type="match status" value="1"/>
</dbReference>
<feature type="non-terminal residue" evidence="2">
    <location>
        <position position="352"/>
    </location>
</feature>
<feature type="domain" description="N-acetyltransferase" evidence="1">
    <location>
        <begin position="2"/>
        <end position="151"/>
    </location>
</feature>
<dbReference type="OrthoDB" id="212302at2157"/>
<dbReference type="Pfam" id="PF13527">
    <property type="entry name" value="Acetyltransf_9"/>
    <property type="match status" value="1"/>
</dbReference>
<keyword evidence="3" id="KW-1185">Reference proteome</keyword>
<evidence type="ECO:0000313" key="3">
    <source>
        <dbReference type="Proteomes" id="UP000471521"/>
    </source>
</evidence>
<reference evidence="2 3" key="1">
    <citation type="submission" date="2019-12" db="EMBL/GenBank/DDBJ databases">
        <title>Isolation and characterization of three novel carbon monoxide-oxidizing members of Halobacteria from salione crusts and soils.</title>
        <authorList>
            <person name="Myers M.R."/>
            <person name="King G.M."/>
        </authorList>
    </citation>
    <scope>NUCLEOTIDE SEQUENCE [LARGE SCALE GENOMIC DNA]</scope>
    <source>
        <strain evidence="2 3">PCN9</strain>
    </source>
</reference>
<protein>
    <submittedName>
        <fullName evidence="2">GNAT family N-acetyltransferase</fullName>
    </submittedName>
</protein>
<sequence>MPEFRPIPDEDVDAFQSLVSYAFRPEQGPFDESDLEDLPAGAEIGDRYGLYDGDDLLTACKHIDFRTHVRGDVHDLHGLSAVASSPDQRRQGYVRDLLAESLAQSRSDEVAFSALWPFKRSFYGQYGWATGTRAVSHDVDPSALSFAPDHDHGQFVTLDADDWERAAAVHDAHGERFDLTMDRTEEWWRKRVFSGWDDDPYAYGWERDGDLAAYATYSFESGDDGKTLQVRDWAFVDHDARLALLRFLADHDSQVDTVSVWTHTSEDLLDLVPDADDVEAELNLCPMVRLVDVRDALEALSYPAGVDADLVLDVSDPLADWNDDAFRVTVADGAATVERTTAAAGDADASIA</sequence>
<proteinExistence type="predicted"/>
<dbReference type="PROSITE" id="PS51186">
    <property type="entry name" value="GNAT"/>
    <property type="match status" value="1"/>
</dbReference>
<gene>
    <name evidence="2" type="ORF">GRX66_11110</name>
</gene>
<name>A0A6B0SHG7_9EURY</name>
<dbReference type="InterPro" id="IPR041380">
    <property type="entry name" value="Acetyltransf_17"/>
</dbReference>
<dbReference type="InterPro" id="IPR000182">
    <property type="entry name" value="GNAT_dom"/>
</dbReference>
<dbReference type="GO" id="GO:0034069">
    <property type="term" value="F:aminoglycoside N-acetyltransferase activity"/>
    <property type="evidence" value="ECO:0007669"/>
    <property type="project" value="TreeGrafter"/>
</dbReference>
<comment type="caution">
    <text evidence="2">The sequence shown here is derived from an EMBL/GenBank/DDBJ whole genome shotgun (WGS) entry which is preliminary data.</text>
</comment>
<dbReference type="Pfam" id="PF13530">
    <property type="entry name" value="SCP2_2"/>
    <property type="match status" value="1"/>
</dbReference>
<dbReference type="Gene3D" id="3.40.630.30">
    <property type="match status" value="2"/>
</dbReference>
<dbReference type="SUPFAM" id="SSF55718">
    <property type="entry name" value="SCP-like"/>
    <property type="match status" value="1"/>
</dbReference>
<dbReference type="PANTHER" id="PTHR37817">
    <property type="entry name" value="N-ACETYLTRANSFERASE EIS"/>
    <property type="match status" value="1"/>
</dbReference>
<dbReference type="SUPFAM" id="SSF55729">
    <property type="entry name" value="Acyl-CoA N-acyltransferases (Nat)"/>
    <property type="match status" value="1"/>
</dbReference>
<evidence type="ECO:0000313" key="2">
    <source>
        <dbReference type="EMBL" id="MXR21125.1"/>
    </source>
</evidence>
<keyword evidence="2" id="KW-0808">Transferase</keyword>
<dbReference type="InterPro" id="IPR016181">
    <property type="entry name" value="Acyl_CoA_acyltransferase"/>
</dbReference>
<dbReference type="Pfam" id="PF17668">
    <property type="entry name" value="Acetyltransf_17"/>
    <property type="match status" value="1"/>
</dbReference>
<dbReference type="GO" id="GO:0030649">
    <property type="term" value="P:aminoglycoside antibiotic catabolic process"/>
    <property type="evidence" value="ECO:0007669"/>
    <property type="project" value="TreeGrafter"/>
</dbReference>
<dbReference type="InterPro" id="IPR025559">
    <property type="entry name" value="Eis_dom"/>
</dbReference>
<dbReference type="RefSeq" id="WP_159526622.1">
    <property type="nucleotide sequence ID" value="NZ_WUUU01000085.1"/>
</dbReference>